<evidence type="ECO:0000313" key="1">
    <source>
        <dbReference type="EMBL" id="QHT09293.1"/>
    </source>
</evidence>
<accession>A0A6C0CYH8</accession>
<proteinExistence type="predicted"/>
<name>A0A6C0CYH8_9ZZZZ</name>
<dbReference type="EMBL" id="MN739509">
    <property type="protein sequence ID" value="QHT09293.1"/>
    <property type="molecule type" value="Genomic_DNA"/>
</dbReference>
<reference evidence="1" key="1">
    <citation type="journal article" date="2020" name="Nature">
        <title>Giant virus diversity and host interactions through global metagenomics.</title>
        <authorList>
            <person name="Schulz F."/>
            <person name="Roux S."/>
            <person name="Paez-Espino D."/>
            <person name="Jungbluth S."/>
            <person name="Walsh D.A."/>
            <person name="Denef V.J."/>
            <person name="McMahon K.D."/>
            <person name="Konstantinidis K.T."/>
            <person name="Eloe-Fadrosh E.A."/>
            <person name="Kyrpides N.C."/>
            <person name="Woyke T."/>
        </authorList>
    </citation>
    <scope>NUCLEOTIDE SEQUENCE</scope>
    <source>
        <strain evidence="1">GVMAG-M-3300023110-24</strain>
    </source>
</reference>
<dbReference type="AlphaFoldDB" id="A0A6C0CYH8"/>
<organism evidence="1">
    <name type="scientific">viral metagenome</name>
    <dbReference type="NCBI Taxonomy" id="1070528"/>
    <lineage>
        <taxon>unclassified sequences</taxon>
        <taxon>metagenomes</taxon>
        <taxon>organismal metagenomes</taxon>
    </lineage>
</organism>
<protein>
    <submittedName>
        <fullName evidence="1">Uncharacterized protein</fullName>
    </submittedName>
</protein>
<sequence>MYLKNIFKYKNHQNCILYVRSHNFDLFNYLNIEYNTEYKPIEYQYYKNSYYFDYNIVSNNIDTYKNYINELINCSILNEYIYIYIYNFNNSKKYFQLYIKNIMEHNFNTKIILITKKITSINNAIRNQCIVITHNDTVYNDNKKFNKQEMTIINILYDIYKNNNFINFKKKIKSFVLHMFKNEIMIDKLINNFVCVIISKSYITFKVNKELIDTVSNINHKISNSYNKIILYEYLFIKIYMIIKPSIDIYYNLN</sequence>